<reference evidence="8 9" key="1">
    <citation type="submission" date="2017-09" db="EMBL/GenBank/DDBJ databases">
        <authorList>
            <consortium name="International Durum Wheat Genome Sequencing Consortium (IDWGSC)"/>
            <person name="Milanesi L."/>
        </authorList>
    </citation>
    <scope>NUCLEOTIDE SEQUENCE [LARGE SCALE GENOMIC DNA]</scope>
    <source>
        <strain evidence="9">cv. Svevo</strain>
    </source>
</reference>
<dbReference type="EMBL" id="LT934111">
    <property type="protein sequence ID" value="VAH09199.1"/>
    <property type="molecule type" value="Genomic_DNA"/>
</dbReference>
<dbReference type="SUPFAM" id="SSF51197">
    <property type="entry name" value="Clavaminate synthase-like"/>
    <property type="match status" value="1"/>
</dbReference>
<proteinExistence type="inferred from homology"/>
<comment type="similarity">
    <text evidence="2 6">Belongs to the iron/ascorbate-dependent oxidoreductase family.</text>
</comment>
<dbReference type="GO" id="GO:0016491">
    <property type="term" value="F:oxidoreductase activity"/>
    <property type="evidence" value="ECO:0007669"/>
    <property type="project" value="UniProtKB-KW"/>
</dbReference>
<dbReference type="PROSITE" id="PS51471">
    <property type="entry name" value="FE2OG_OXY"/>
    <property type="match status" value="1"/>
</dbReference>
<dbReference type="PANTHER" id="PTHR47991">
    <property type="entry name" value="OXOGLUTARATE/IRON-DEPENDENT DIOXYGENASE"/>
    <property type="match status" value="1"/>
</dbReference>
<feature type="domain" description="Fe2OG dioxygenase" evidence="7">
    <location>
        <begin position="220"/>
        <end position="320"/>
    </location>
</feature>
<evidence type="ECO:0000256" key="2">
    <source>
        <dbReference type="ARBA" id="ARBA00008056"/>
    </source>
</evidence>
<keyword evidence="3 6" id="KW-0479">Metal-binding</keyword>
<dbReference type="AlphaFoldDB" id="A0A9R0QD73"/>
<dbReference type="Gene3D" id="2.60.120.330">
    <property type="entry name" value="B-lactam Antibiotic, Isopenicillin N Synthase, Chain"/>
    <property type="match status" value="1"/>
</dbReference>
<gene>
    <name evidence="8" type="ORF">TRITD_1Av1G193590</name>
</gene>
<evidence type="ECO:0000256" key="3">
    <source>
        <dbReference type="ARBA" id="ARBA00022723"/>
    </source>
</evidence>
<dbReference type="Proteomes" id="UP000324705">
    <property type="component" value="Chromosome 1A"/>
</dbReference>
<evidence type="ECO:0000313" key="9">
    <source>
        <dbReference type="Proteomes" id="UP000324705"/>
    </source>
</evidence>
<keyword evidence="9" id="KW-1185">Reference proteome</keyword>
<evidence type="ECO:0000256" key="1">
    <source>
        <dbReference type="ARBA" id="ARBA00001962"/>
    </source>
</evidence>
<comment type="cofactor">
    <cofactor evidence="1">
        <name>Fe cation</name>
        <dbReference type="ChEBI" id="CHEBI:24875"/>
    </cofactor>
</comment>
<dbReference type="Gramene" id="TRITD1Av1G193590.1">
    <property type="protein sequence ID" value="TRITD1Av1G193590.1"/>
    <property type="gene ID" value="TRITD1Av1G193590"/>
</dbReference>
<name>A0A9R0QD73_TRITD</name>
<dbReference type="Pfam" id="PF03171">
    <property type="entry name" value="2OG-FeII_Oxy"/>
    <property type="match status" value="1"/>
</dbReference>
<dbReference type="GO" id="GO:0046872">
    <property type="term" value="F:metal ion binding"/>
    <property type="evidence" value="ECO:0007669"/>
    <property type="project" value="UniProtKB-KW"/>
</dbReference>
<evidence type="ECO:0000259" key="7">
    <source>
        <dbReference type="PROSITE" id="PS51471"/>
    </source>
</evidence>
<accession>A0A9R0QD73</accession>
<keyword evidence="4 6" id="KW-0560">Oxidoreductase</keyword>
<dbReference type="InterPro" id="IPR005123">
    <property type="entry name" value="Oxoglu/Fe-dep_dioxygenase_dom"/>
</dbReference>
<dbReference type="OMA" id="RNMELWP"/>
<keyword evidence="5 6" id="KW-0408">Iron</keyword>
<dbReference type="InterPro" id="IPR027443">
    <property type="entry name" value="IPNS-like_sf"/>
</dbReference>
<sequence length="368" mass="40192">MVYAAAKKATDDAEAAAALAWPTVGAEITDAAAATFADSTVIPDRYARPDEVRDGVVVGDDESYELPLVDMARLLDSESSEAETAKLGSACRDWGFFQLTNHGVDESVVQDMKDSTMQFFRLPLDKKKAVATRAGGLEGFGHHFAGASCAKLDWAESLILLTQQKEQRSMEFWPADPATLRPSLDRYSLEMSRLTSRLLGFMASDLGVEREALAGAFRGKRQSVALHHYPPCRHPDKVLGITPHHDGLGLTLLLHVNDTPGLQVRRGGRWFPLDPLPGALVVNVGDILQVLTNGRYRSAEHRVLADAERGRATVVVFQDTCVAGTVRPLPGLGEARYRAIEYVEYLKGNYRGLAEGTRFVDSLEISVA</sequence>
<dbReference type="InterPro" id="IPR050295">
    <property type="entry name" value="Plant_2OG-oxidoreductases"/>
</dbReference>
<evidence type="ECO:0000313" key="8">
    <source>
        <dbReference type="EMBL" id="VAH09199.1"/>
    </source>
</evidence>
<dbReference type="Pfam" id="PF14226">
    <property type="entry name" value="DIOX_N"/>
    <property type="match status" value="1"/>
</dbReference>
<evidence type="ECO:0000256" key="5">
    <source>
        <dbReference type="ARBA" id="ARBA00023004"/>
    </source>
</evidence>
<dbReference type="FunFam" id="2.60.120.330:FF:000046">
    <property type="entry name" value="Os09g0353700 protein"/>
    <property type="match status" value="1"/>
</dbReference>
<dbReference type="InterPro" id="IPR026992">
    <property type="entry name" value="DIOX_N"/>
</dbReference>
<evidence type="ECO:0000256" key="4">
    <source>
        <dbReference type="ARBA" id="ARBA00023002"/>
    </source>
</evidence>
<protein>
    <recommendedName>
        <fullName evidence="7">Fe2OG dioxygenase domain-containing protein</fullName>
    </recommendedName>
</protein>
<evidence type="ECO:0000256" key="6">
    <source>
        <dbReference type="RuleBase" id="RU003682"/>
    </source>
</evidence>
<organism evidence="8 9">
    <name type="scientific">Triticum turgidum subsp. durum</name>
    <name type="common">Durum wheat</name>
    <name type="synonym">Triticum durum</name>
    <dbReference type="NCBI Taxonomy" id="4567"/>
    <lineage>
        <taxon>Eukaryota</taxon>
        <taxon>Viridiplantae</taxon>
        <taxon>Streptophyta</taxon>
        <taxon>Embryophyta</taxon>
        <taxon>Tracheophyta</taxon>
        <taxon>Spermatophyta</taxon>
        <taxon>Magnoliopsida</taxon>
        <taxon>Liliopsida</taxon>
        <taxon>Poales</taxon>
        <taxon>Poaceae</taxon>
        <taxon>BOP clade</taxon>
        <taxon>Pooideae</taxon>
        <taxon>Triticodae</taxon>
        <taxon>Triticeae</taxon>
        <taxon>Triticinae</taxon>
        <taxon>Triticum</taxon>
    </lineage>
</organism>
<dbReference type="InterPro" id="IPR044861">
    <property type="entry name" value="IPNS-like_FE2OG_OXY"/>
</dbReference>